<evidence type="ECO:0000256" key="1">
    <source>
        <dbReference type="SAM" id="MobiDB-lite"/>
    </source>
</evidence>
<keyword evidence="2" id="KW-0812">Transmembrane</keyword>
<keyword evidence="2" id="KW-0472">Membrane</keyword>
<keyword evidence="4" id="KW-1185">Reference proteome</keyword>
<feature type="region of interest" description="Disordered" evidence="1">
    <location>
        <begin position="375"/>
        <end position="461"/>
    </location>
</feature>
<dbReference type="Proteomes" id="UP001152798">
    <property type="component" value="Chromosome 6"/>
</dbReference>
<proteinExistence type="predicted"/>
<reference evidence="3" key="1">
    <citation type="submission" date="2022-01" db="EMBL/GenBank/DDBJ databases">
        <authorList>
            <person name="King R."/>
        </authorList>
    </citation>
    <scope>NUCLEOTIDE SEQUENCE</scope>
</reference>
<dbReference type="EMBL" id="OV725082">
    <property type="protein sequence ID" value="CAH1406440.1"/>
    <property type="molecule type" value="Genomic_DNA"/>
</dbReference>
<feature type="region of interest" description="Disordered" evidence="1">
    <location>
        <begin position="165"/>
        <end position="215"/>
    </location>
</feature>
<evidence type="ECO:0000313" key="4">
    <source>
        <dbReference type="Proteomes" id="UP001152798"/>
    </source>
</evidence>
<accession>A0A9P0HPA4</accession>
<keyword evidence="2" id="KW-1133">Transmembrane helix</keyword>
<dbReference type="AlphaFoldDB" id="A0A9P0HPA4"/>
<gene>
    <name evidence="3" type="ORF">NEZAVI_LOCUS14369</name>
</gene>
<dbReference type="OrthoDB" id="946068at2759"/>
<feature type="compositionally biased region" description="Low complexity" evidence="1">
    <location>
        <begin position="173"/>
        <end position="190"/>
    </location>
</feature>
<evidence type="ECO:0000313" key="3">
    <source>
        <dbReference type="EMBL" id="CAH1406440.1"/>
    </source>
</evidence>
<feature type="compositionally biased region" description="Low complexity" evidence="1">
    <location>
        <begin position="393"/>
        <end position="428"/>
    </location>
</feature>
<sequence>MAVIFCCIKKQILDLFLMLSLMVNINLSYIYTGISNSRERSDSMPSRHRTTSESAHFIHFPQGHIRPHSMYNKAINNYSPPVVSSPVSPASVACSTDSAESSLSMDGDVPDVPWEESGRYSLTPDEPVILEENLDDYAPWPGEDEKLNNYMPMEPSYCLSIQSNSTLNRKHSPNPSSSGFKSSSPSQGSGMDMYSPYSSSPLDTPGNYLPMSPGDNRYLRNTVVNHSRGSSLTEDGYVPMAPAASDDGYVDMDQGSVQNNKQGSCGSITSGTPSTDIRFSEYALDKVSAFFPPSDADPAIDLTPNERPARAYSVGSRPSQNVNRSELLSSSTCERVRAFSVGSRNVHVFGRIPPSSSHSSMEPCDDMMELDFSKKGRRARKKANSSERLSVPGSSASTLSSAASSYSTAEGSYMEMSPPKKCFGKSPPKSSPPGHPSPSLSRVPEGGEGYMEMKPGDPKHIVPMNTKVRVDSFPVTSPPIKPFLLSGRNKDDYLDMSLKRKMSITEDNNNTKVMAPQPDEYVEMTLGPKADQESSYMVMNMGSKERRGSRRGSQPITIQGPKEPSSLPIFALSGGRKHSTGTPPKGPLHLSLSGSPRWSHKSLSNNSISSTSTTSSRRDDQGIFPFSPDGYEPPAKCPVDGTSGELRIYNEEDDDDTEVSPMDRLLSGLGNVTIMSPKEDSKHSASTLSPNGKSCIMLPLTW</sequence>
<feature type="region of interest" description="Disordered" evidence="1">
    <location>
        <begin position="98"/>
        <end position="128"/>
    </location>
</feature>
<feature type="region of interest" description="Disordered" evidence="1">
    <location>
        <begin position="543"/>
        <end position="635"/>
    </location>
</feature>
<organism evidence="3 4">
    <name type="scientific">Nezara viridula</name>
    <name type="common">Southern green stink bug</name>
    <name type="synonym">Cimex viridulus</name>
    <dbReference type="NCBI Taxonomy" id="85310"/>
    <lineage>
        <taxon>Eukaryota</taxon>
        <taxon>Metazoa</taxon>
        <taxon>Ecdysozoa</taxon>
        <taxon>Arthropoda</taxon>
        <taxon>Hexapoda</taxon>
        <taxon>Insecta</taxon>
        <taxon>Pterygota</taxon>
        <taxon>Neoptera</taxon>
        <taxon>Paraneoptera</taxon>
        <taxon>Hemiptera</taxon>
        <taxon>Heteroptera</taxon>
        <taxon>Panheteroptera</taxon>
        <taxon>Pentatomomorpha</taxon>
        <taxon>Pentatomoidea</taxon>
        <taxon>Pentatomidae</taxon>
        <taxon>Pentatominae</taxon>
        <taxon>Nezara</taxon>
    </lineage>
</organism>
<name>A0A9P0HPA4_NEZVI</name>
<feature type="compositionally biased region" description="Low complexity" evidence="1">
    <location>
        <begin position="602"/>
        <end position="615"/>
    </location>
</feature>
<evidence type="ECO:0000256" key="2">
    <source>
        <dbReference type="SAM" id="Phobius"/>
    </source>
</evidence>
<protein>
    <submittedName>
        <fullName evidence="3">Uncharacterized protein</fullName>
    </submittedName>
</protein>
<feature type="transmembrane region" description="Helical" evidence="2">
    <location>
        <begin position="12"/>
        <end position="31"/>
    </location>
</feature>